<evidence type="ECO:0000313" key="4">
    <source>
        <dbReference type="Proteomes" id="UP001596321"/>
    </source>
</evidence>
<accession>A0ABW1Y0M1</accession>
<feature type="compositionally biased region" description="Basic and acidic residues" evidence="1">
    <location>
        <begin position="264"/>
        <end position="312"/>
    </location>
</feature>
<dbReference type="RefSeq" id="WP_019330062.1">
    <property type="nucleotide sequence ID" value="NZ_BMUJ01000001.1"/>
</dbReference>
<evidence type="ECO:0000313" key="3">
    <source>
        <dbReference type="EMBL" id="MFC6504144.1"/>
    </source>
</evidence>
<gene>
    <name evidence="3" type="ORF">ACFQFF_22220</name>
</gene>
<proteinExistence type="predicted"/>
<feature type="region of interest" description="Disordered" evidence="1">
    <location>
        <begin position="77"/>
        <end position="114"/>
    </location>
</feature>
<organism evidence="3 4">
    <name type="scientific">Streptomyces plicatus</name>
    <dbReference type="NCBI Taxonomy" id="1922"/>
    <lineage>
        <taxon>Bacteria</taxon>
        <taxon>Bacillati</taxon>
        <taxon>Actinomycetota</taxon>
        <taxon>Actinomycetes</taxon>
        <taxon>Kitasatosporales</taxon>
        <taxon>Streptomycetaceae</taxon>
        <taxon>Streptomyces</taxon>
        <taxon>Streptomyces rochei group</taxon>
    </lineage>
</organism>
<keyword evidence="2" id="KW-0812">Transmembrane</keyword>
<feature type="compositionally biased region" description="Low complexity" evidence="1">
    <location>
        <begin position="180"/>
        <end position="204"/>
    </location>
</feature>
<evidence type="ECO:0008006" key="5">
    <source>
        <dbReference type="Google" id="ProtNLM"/>
    </source>
</evidence>
<feature type="compositionally biased region" description="Low complexity" evidence="1">
    <location>
        <begin position="78"/>
        <end position="95"/>
    </location>
</feature>
<comment type="caution">
    <text evidence="3">The sequence shown here is derived from an EMBL/GenBank/DDBJ whole genome shotgun (WGS) entry which is preliminary data.</text>
</comment>
<sequence>MADEQDRWLDRETAEILLRGESLEAVDPAARDRAERLAEALGALAAAPAPTSEEMPGEAAALAAFRKVRAERADEAAAARSGRVRGAAAPPADAGLIRIGPRDEGSRRPRRRRPLHLGLAAALTVGMVGGVAVAAANGVLPRPFPGAGPDTAVTGSAAASPDRPTTSPSPLDGLRDGSIPTGPTSGTTGAPGRDGSADGTAGDTGADRDSAGGTDRPALTASCRDVRAGRDLGDVRERALKEAAGGSSKVDVYCRNLLAGTGTADRERAGGRDAGEAGDAARDREPRPDAGGGKSDKSGKGDKGDKGSKGDQGEDDGNGGKGDRDGKGGGKGGAGKDGKDDDADDGGHIAPPAAHPGPTAPSLRPRPQWPALSHPLPALGDTRSDLRLSQADRFF</sequence>
<feature type="region of interest" description="Disordered" evidence="1">
    <location>
        <begin position="259"/>
        <end position="395"/>
    </location>
</feature>
<dbReference type="EMBL" id="JBHSUW010000001">
    <property type="protein sequence ID" value="MFC6504144.1"/>
    <property type="molecule type" value="Genomic_DNA"/>
</dbReference>
<evidence type="ECO:0000256" key="2">
    <source>
        <dbReference type="SAM" id="Phobius"/>
    </source>
</evidence>
<dbReference type="Proteomes" id="UP001596321">
    <property type="component" value="Unassembled WGS sequence"/>
</dbReference>
<protein>
    <recommendedName>
        <fullName evidence="5">Extensin</fullName>
    </recommendedName>
</protein>
<keyword evidence="2" id="KW-0472">Membrane</keyword>
<name>A0ABW1Y0M1_STRPL</name>
<keyword evidence="2" id="KW-1133">Transmembrane helix</keyword>
<feature type="compositionally biased region" description="Basic and acidic residues" evidence="1">
    <location>
        <begin position="321"/>
        <end position="339"/>
    </location>
</feature>
<reference evidence="4" key="1">
    <citation type="journal article" date="2019" name="Int. J. Syst. Evol. Microbiol.">
        <title>The Global Catalogue of Microorganisms (GCM) 10K type strain sequencing project: providing services to taxonomists for standard genome sequencing and annotation.</title>
        <authorList>
            <consortium name="The Broad Institute Genomics Platform"/>
            <consortium name="The Broad Institute Genome Sequencing Center for Infectious Disease"/>
            <person name="Wu L."/>
            <person name="Ma J."/>
        </authorList>
    </citation>
    <scope>NUCLEOTIDE SEQUENCE [LARGE SCALE GENOMIC DNA]</scope>
    <source>
        <strain evidence="4">JCM 4504</strain>
    </source>
</reference>
<keyword evidence="4" id="KW-1185">Reference proteome</keyword>
<feature type="compositionally biased region" description="Basic and acidic residues" evidence="1">
    <location>
        <begin position="224"/>
        <end position="233"/>
    </location>
</feature>
<feature type="transmembrane region" description="Helical" evidence="2">
    <location>
        <begin position="117"/>
        <end position="140"/>
    </location>
</feature>
<evidence type="ECO:0000256" key="1">
    <source>
        <dbReference type="SAM" id="MobiDB-lite"/>
    </source>
</evidence>
<feature type="region of interest" description="Disordered" evidence="1">
    <location>
        <begin position="147"/>
        <end position="233"/>
    </location>
</feature>